<feature type="domain" description="START" evidence="1">
    <location>
        <begin position="1"/>
        <end position="42"/>
    </location>
</feature>
<protein>
    <recommendedName>
        <fullName evidence="1">START domain-containing protein</fullName>
    </recommendedName>
</protein>
<evidence type="ECO:0000313" key="2">
    <source>
        <dbReference type="EMBL" id="WMV32772.1"/>
    </source>
</evidence>
<evidence type="ECO:0000313" key="3">
    <source>
        <dbReference type="Proteomes" id="UP001234989"/>
    </source>
</evidence>
<evidence type="ECO:0000259" key="1">
    <source>
        <dbReference type="PROSITE" id="PS50848"/>
    </source>
</evidence>
<dbReference type="PANTHER" id="PTHR45654:SF20">
    <property type="entry name" value="HOMEOBOX PROTEIN"/>
    <property type="match status" value="1"/>
</dbReference>
<dbReference type="InterPro" id="IPR002913">
    <property type="entry name" value="START_lipid-bd_dom"/>
</dbReference>
<dbReference type="Proteomes" id="UP001234989">
    <property type="component" value="Chromosome 6"/>
</dbReference>
<dbReference type="GO" id="GO:0008289">
    <property type="term" value="F:lipid binding"/>
    <property type="evidence" value="ECO:0007669"/>
    <property type="project" value="InterPro"/>
</dbReference>
<gene>
    <name evidence="2" type="ORF">MTR67_026157</name>
</gene>
<reference evidence="2" key="1">
    <citation type="submission" date="2023-08" db="EMBL/GenBank/DDBJ databases">
        <title>A de novo genome assembly of Solanum verrucosum Schlechtendal, a Mexican diploid species geographically isolated from the other diploid A-genome species in potato relatives.</title>
        <authorList>
            <person name="Hosaka K."/>
        </authorList>
    </citation>
    <scope>NUCLEOTIDE SEQUENCE</scope>
    <source>
        <tissue evidence="2">Young leaves</tissue>
    </source>
</reference>
<dbReference type="EMBL" id="CP133617">
    <property type="protein sequence ID" value="WMV32772.1"/>
    <property type="molecule type" value="Genomic_DNA"/>
</dbReference>
<dbReference type="InterPro" id="IPR042160">
    <property type="entry name" value="HD-Zip_IV"/>
</dbReference>
<name>A0AAF0QYE5_SOLVR</name>
<keyword evidence="3" id="KW-1185">Reference proteome</keyword>
<dbReference type="AlphaFoldDB" id="A0AAF0QYE5"/>
<accession>A0AAF0QYE5</accession>
<proteinExistence type="predicted"/>
<dbReference type="GO" id="GO:0003677">
    <property type="term" value="F:DNA binding"/>
    <property type="evidence" value="ECO:0007669"/>
    <property type="project" value="UniProtKB-KW"/>
</dbReference>
<dbReference type="PANTHER" id="PTHR45654">
    <property type="entry name" value="HOMEOBOX-LEUCINE ZIPPER PROTEIN MERISTEM L1"/>
    <property type="match status" value="1"/>
</dbReference>
<organism evidence="2 3">
    <name type="scientific">Solanum verrucosum</name>
    <dbReference type="NCBI Taxonomy" id="315347"/>
    <lineage>
        <taxon>Eukaryota</taxon>
        <taxon>Viridiplantae</taxon>
        <taxon>Streptophyta</taxon>
        <taxon>Embryophyta</taxon>
        <taxon>Tracheophyta</taxon>
        <taxon>Spermatophyta</taxon>
        <taxon>Magnoliopsida</taxon>
        <taxon>eudicotyledons</taxon>
        <taxon>Gunneridae</taxon>
        <taxon>Pentapetalae</taxon>
        <taxon>asterids</taxon>
        <taxon>lamiids</taxon>
        <taxon>Solanales</taxon>
        <taxon>Solanaceae</taxon>
        <taxon>Solanoideae</taxon>
        <taxon>Solaneae</taxon>
        <taxon>Solanum</taxon>
    </lineage>
</organism>
<sequence>MLLNLALDSLNELLKLAMSYEPLWIRSLDGGGEILTMKEYDRSFIPIIGIKPSNFTTKATRLKLKYKLFQMWFLSMKYNFYVFVKNMLKVLGLMWMYLSTQSKKVIWIEHMEYDEFFVHHLYLPLIKAGLGFGAQRWMSSLLRQSEFLRVMTSFVCQFHR</sequence>
<dbReference type="PROSITE" id="PS50848">
    <property type="entry name" value="START"/>
    <property type="match status" value="1"/>
</dbReference>